<name>A0A1M7ASD7_9GAMM</name>
<protein>
    <submittedName>
        <fullName evidence="3">Uncharacterized protein</fullName>
    </submittedName>
</protein>
<keyword evidence="2" id="KW-0472">Membrane</keyword>
<proteinExistence type="predicted"/>
<feature type="compositionally biased region" description="Low complexity" evidence="1">
    <location>
        <begin position="64"/>
        <end position="73"/>
    </location>
</feature>
<sequence length="164" mass="17592">MAWMLVMGSVMLSVVVCLGWAGWALGRWCLGRLSSSSAPPKKPTSHRTPTPSKRQPTARRKTSSTRSSTSRSTAGKADAEPSPPWGLTRLLASCRAALPLGLLVLFLFGGARLAEVGMQSSSQSVPDGYHKVVAVLGWTASLTLLLAVLSLLASWRIAWYEARQ</sequence>
<feature type="compositionally biased region" description="Polar residues" evidence="1">
    <location>
        <begin position="46"/>
        <end position="55"/>
    </location>
</feature>
<gene>
    <name evidence="3" type="ORF">SAMN05660971_00623</name>
</gene>
<keyword evidence="2" id="KW-0812">Transmembrane</keyword>
<reference evidence="3 4" key="1">
    <citation type="submission" date="2016-11" db="EMBL/GenBank/DDBJ databases">
        <authorList>
            <person name="Jaros S."/>
            <person name="Januszkiewicz K."/>
            <person name="Wedrychowicz H."/>
        </authorList>
    </citation>
    <scope>NUCLEOTIDE SEQUENCE [LARGE SCALE GENOMIC DNA]</scope>
    <source>
        <strain evidence="3 4">DSM 4740</strain>
    </source>
</reference>
<feature type="region of interest" description="Disordered" evidence="1">
    <location>
        <begin position="35"/>
        <end position="82"/>
    </location>
</feature>
<evidence type="ECO:0000313" key="3">
    <source>
        <dbReference type="EMBL" id="SHL45557.1"/>
    </source>
</evidence>
<dbReference type="AlphaFoldDB" id="A0A1M7ASD7"/>
<dbReference type="RefSeq" id="WP_073433522.1">
    <property type="nucleotide sequence ID" value="NZ_BJXU01000007.1"/>
</dbReference>
<dbReference type="EMBL" id="FRCA01000001">
    <property type="protein sequence ID" value="SHL45557.1"/>
    <property type="molecule type" value="Genomic_DNA"/>
</dbReference>
<organism evidence="3 4">
    <name type="scientific">Halomonas cupida</name>
    <dbReference type="NCBI Taxonomy" id="44933"/>
    <lineage>
        <taxon>Bacteria</taxon>
        <taxon>Pseudomonadati</taxon>
        <taxon>Pseudomonadota</taxon>
        <taxon>Gammaproteobacteria</taxon>
        <taxon>Oceanospirillales</taxon>
        <taxon>Halomonadaceae</taxon>
        <taxon>Halomonas</taxon>
    </lineage>
</organism>
<accession>A0A1M7ASD7</accession>
<dbReference type="Proteomes" id="UP000184123">
    <property type="component" value="Unassembled WGS sequence"/>
</dbReference>
<evidence type="ECO:0000256" key="1">
    <source>
        <dbReference type="SAM" id="MobiDB-lite"/>
    </source>
</evidence>
<feature type="transmembrane region" description="Helical" evidence="2">
    <location>
        <begin position="90"/>
        <end position="111"/>
    </location>
</feature>
<evidence type="ECO:0000313" key="4">
    <source>
        <dbReference type="Proteomes" id="UP000184123"/>
    </source>
</evidence>
<feature type="transmembrane region" description="Helical" evidence="2">
    <location>
        <begin position="132"/>
        <end position="158"/>
    </location>
</feature>
<evidence type="ECO:0000256" key="2">
    <source>
        <dbReference type="SAM" id="Phobius"/>
    </source>
</evidence>
<keyword evidence="2" id="KW-1133">Transmembrane helix</keyword>
<dbReference type="STRING" id="44933.SAMN05660971_00623"/>